<dbReference type="EMBL" id="CP101988">
    <property type="protein sequence ID" value="UUI76608.1"/>
    <property type="molecule type" value="Genomic_DNA"/>
</dbReference>
<evidence type="ECO:0000256" key="1">
    <source>
        <dbReference type="ARBA" id="ARBA00009497"/>
    </source>
</evidence>
<protein>
    <submittedName>
        <fullName evidence="4">DNA starvation/stationary phase protection protein</fullName>
    </submittedName>
</protein>
<evidence type="ECO:0000259" key="3">
    <source>
        <dbReference type="Pfam" id="PF00210"/>
    </source>
</evidence>
<feature type="domain" description="Ferritin/DPS" evidence="3">
    <location>
        <begin position="31"/>
        <end position="168"/>
    </location>
</feature>
<proteinExistence type="inferred from homology"/>
<dbReference type="InterPro" id="IPR012347">
    <property type="entry name" value="Ferritin-like"/>
</dbReference>
<keyword evidence="5" id="KW-1185">Reference proteome</keyword>
<evidence type="ECO:0000256" key="2">
    <source>
        <dbReference type="RuleBase" id="RU003875"/>
    </source>
</evidence>
<dbReference type="InterPro" id="IPR002177">
    <property type="entry name" value="DPS_DNA-bd"/>
</dbReference>
<dbReference type="Pfam" id="PF00210">
    <property type="entry name" value="Ferritin"/>
    <property type="match status" value="1"/>
</dbReference>
<dbReference type="Gene3D" id="1.20.1260.10">
    <property type="match status" value="1"/>
</dbReference>
<organism evidence="4 5">
    <name type="scientific">Cellulomonas chengniuliangii</name>
    <dbReference type="NCBI Taxonomy" id="2968084"/>
    <lineage>
        <taxon>Bacteria</taxon>
        <taxon>Bacillati</taxon>
        <taxon>Actinomycetota</taxon>
        <taxon>Actinomycetes</taxon>
        <taxon>Micrococcales</taxon>
        <taxon>Cellulomonadaceae</taxon>
        <taxon>Cellulomonas</taxon>
    </lineage>
</organism>
<evidence type="ECO:0000313" key="5">
    <source>
        <dbReference type="Proteomes" id="UP001316189"/>
    </source>
</evidence>
<comment type="similarity">
    <text evidence="1 2">Belongs to the Dps family.</text>
</comment>
<dbReference type="PRINTS" id="PR01346">
    <property type="entry name" value="HELNAPAPROT"/>
</dbReference>
<dbReference type="SUPFAM" id="SSF47240">
    <property type="entry name" value="Ferritin-like"/>
    <property type="match status" value="1"/>
</dbReference>
<dbReference type="PIRSF" id="PIRSF005900">
    <property type="entry name" value="Dps"/>
    <property type="match status" value="1"/>
</dbReference>
<dbReference type="PANTHER" id="PTHR42932">
    <property type="entry name" value="GENERAL STRESS PROTEIN 20U"/>
    <property type="match status" value="1"/>
</dbReference>
<reference evidence="4 5" key="1">
    <citation type="submission" date="2022-07" db="EMBL/GenBank/DDBJ databases">
        <title>Novel species in genus cellulomonas.</title>
        <authorList>
            <person name="Ye L."/>
        </authorList>
    </citation>
    <scope>NUCLEOTIDE SEQUENCE [LARGE SCALE GENOMIC DNA]</scope>
    <source>
        <strain evidence="5">zg-Y338</strain>
    </source>
</reference>
<name>A0ABY5L433_9CELL</name>
<evidence type="ECO:0000313" key="4">
    <source>
        <dbReference type="EMBL" id="UUI76608.1"/>
    </source>
</evidence>
<accession>A0ABY5L433</accession>
<dbReference type="RefSeq" id="WP_227568891.1">
    <property type="nucleotide sequence ID" value="NZ_CP101988.1"/>
</dbReference>
<dbReference type="InterPro" id="IPR009078">
    <property type="entry name" value="Ferritin-like_SF"/>
</dbReference>
<dbReference type="Proteomes" id="UP001316189">
    <property type="component" value="Chromosome"/>
</dbReference>
<dbReference type="PANTHER" id="PTHR42932:SF3">
    <property type="entry name" value="DNA PROTECTION DURING STARVATION PROTEIN"/>
    <property type="match status" value="1"/>
</dbReference>
<dbReference type="InterPro" id="IPR023188">
    <property type="entry name" value="DPS_DNA-bd_CS"/>
</dbReference>
<dbReference type="PROSITE" id="PS00818">
    <property type="entry name" value="DPS_1"/>
    <property type="match status" value="1"/>
</dbReference>
<gene>
    <name evidence="4" type="ORF">NP064_06910</name>
</gene>
<sequence length="177" mass="19644">MPSDDEPTYDEPKYTAPGLSLAQGGEAASVLQERLTALVDLALTLKHIHWNVVGPRFIAVHEMLDPQVASAHRMADKVAERIATLGAVPHGTPGSVVRRRPWADYPLGRSTVIEHLQALDTVYDGVASSHRAAARRLEGLDDVSRSVMIRQLRRIELYQWFVRAHLEDPDGALRDAR</sequence>
<dbReference type="InterPro" id="IPR008331">
    <property type="entry name" value="Ferritin_DPS_dom"/>
</dbReference>
<dbReference type="CDD" id="cd01043">
    <property type="entry name" value="DPS"/>
    <property type="match status" value="1"/>
</dbReference>